<feature type="domain" description="Ig-like" evidence="23">
    <location>
        <begin position="540"/>
        <end position="653"/>
    </location>
</feature>
<feature type="transmembrane region" description="Helical" evidence="21">
    <location>
        <begin position="402"/>
        <end position="421"/>
    </location>
</feature>
<feature type="disulfide bond" evidence="19">
    <location>
        <begin position="703"/>
        <end position="724"/>
    </location>
</feature>
<dbReference type="Gene3D" id="3.90.175.10">
    <property type="entry name" value="Diphtheria Toxin, domain 1"/>
    <property type="match status" value="1"/>
</dbReference>
<feature type="transmembrane region" description="Helical" evidence="21">
    <location>
        <begin position="497"/>
        <end position="519"/>
    </location>
</feature>
<feature type="transmembrane region" description="Helical" evidence="21">
    <location>
        <begin position="333"/>
        <end position="358"/>
    </location>
</feature>
<keyword evidence="4" id="KW-0272">Extracellular matrix</keyword>
<dbReference type="InterPro" id="IPR016187">
    <property type="entry name" value="CTDL_fold"/>
</dbReference>
<comment type="caution">
    <text evidence="19">Lacks conserved residue(s) required for the propagation of feature annotation.</text>
</comment>
<dbReference type="SUPFAM" id="SSF48726">
    <property type="entry name" value="Immunoglobulin"/>
    <property type="match status" value="1"/>
</dbReference>
<evidence type="ECO:0000259" key="23">
    <source>
        <dbReference type="PROSITE" id="PS50835"/>
    </source>
</evidence>
<comment type="similarity">
    <text evidence="14">Belongs to the TM6SF family.</text>
</comment>
<evidence type="ECO:0000256" key="5">
    <source>
        <dbReference type="ARBA" id="ARBA00022692"/>
    </source>
</evidence>
<keyword evidence="8 20" id="KW-1133">Transmembrane helix</keyword>
<keyword evidence="28" id="KW-1267">Proteomics identification</keyword>
<name>A0A498MM10_LABRO</name>
<dbReference type="GO" id="GO:0016020">
    <property type="term" value="C:membrane"/>
    <property type="evidence" value="ECO:0007669"/>
    <property type="project" value="UniProtKB-SubCell"/>
</dbReference>
<dbReference type="FunFam" id="3.10.100.10:FF:000001">
    <property type="entry name" value="Hyaluronan proteoglycan link protein 1"/>
    <property type="match status" value="1"/>
</dbReference>
<dbReference type="GO" id="GO:0007155">
    <property type="term" value="P:cell adhesion"/>
    <property type="evidence" value="ECO:0007669"/>
    <property type="project" value="InterPro"/>
</dbReference>
<dbReference type="InterPro" id="IPR033118">
    <property type="entry name" value="EXPERA"/>
</dbReference>
<comment type="subcellular location">
    <subcellularLocation>
        <location evidence="1">Endomembrane system</location>
        <topology evidence="1">Multi-pass membrane protein</topology>
    </subcellularLocation>
    <subcellularLocation>
        <location evidence="2">Secreted</location>
        <location evidence="2">Extracellular space</location>
        <location evidence="2">Extracellular matrix</location>
    </subcellularLocation>
</comment>
<sequence length="874" mass="99606">MALVHTNVLLQALSSFTGVAVKAYNDLEKPNQELTGFLLQASTPLDILNMGSCKGLFVNMENFFDPKFDYDCTNVKDDTFFTRGNEPYIRPFGWKRIALKVLDKYPDGNAWLGTNGWRSHSVAGEWPVSYHGTSMFNAKSIIKSNYEAGPRKRYGRGIYSTWDINEAATRYSKIFTCKQTGKRYQVLLQNRINPKMRKVCDRDKYWLIEVPEGTSREEEKAIVEHSIRPYGILLKEETCVFLFSLTALGVLYTMNNVPAFQEPVVILEIGVAVLVAVFLLVYLATRYNPPKDPLFYVFAEFSFTCVIDLTSALEYDGFTSGFMEFYQKMGEPYLGTPYAIMMCYWDGIVHFILYLMLINRMSNRQQYRTLGLFWAGSLCANMIVFVPGIVVGKYGSEMRPAFWLNVPFLLVPIWGAVSLFSRPRDMPLVGASKAEREQKKALIWRPLDLLFVVYLVAAMGFTIFRGLAVLDCPLDILNRYVTEYEPYLKDPVGFPKVMILCLETITCTLLFLSTFVTTYPADLDKGRRRVVHVMEDDTGAVIVQTAPGKVVTHRGGTITLPCRFHHEPEDVDPNRIRIKWTKVSDAFQFEDVFVALGRQQKAFGSYRGRVSLEQAGPGDASVIIHNITLEDYGRYECEVTNDMEDDTGFVNLDLEGVVFPYYPPSGRYKLNYHQAEEVCRQQDAILASHAQLHKAWLEGLDWCNAGWLEDGSVQYPISHPRDQCGRKDSPPGVRNYGYRHKDDERYDAFCFTSNLNGRVYFLKRFKKVNYLEAVKACQRDDAMIAKVGQLYAAWKIQLLDRCEAGWVEDGSIRYPIVNPRARCGGAEPGVRNLGFPDKKFRLYGVYCFRRNTDVLSTQAPKETTSKPANSTKSI</sequence>
<dbReference type="PROSITE" id="PS01241">
    <property type="entry name" value="LINK_1"/>
    <property type="match status" value="1"/>
</dbReference>
<dbReference type="InterPro" id="IPR000538">
    <property type="entry name" value="Link_dom"/>
</dbReference>
<dbReference type="FunFam" id="2.60.40.10:FF:000536">
    <property type="entry name" value="Hyaluronan and proteoglycan link protein 4"/>
    <property type="match status" value="1"/>
</dbReference>
<feature type="transmembrane region" description="Helical" evidence="21">
    <location>
        <begin position="294"/>
        <end position="313"/>
    </location>
</feature>
<evidence type="ECO:0000256" key="22">
    <source>
        <dbReference type="SAM" id="SignalP"/>
    </source>
</evidence>
<dbReference type="InterPro" id="IPR013783">
    <property type="entry name" value="Ig-like_fold"/>
</dbReference>
<dbReference type="FunFam" id="3.10.100.10:FF:000002">
    <property type="entry name" value="Hyaluronan proteoglycan link protein 1"/>
    <property type="match status" value="1"/>
</dbReference>
<accession>A0A498MM10</accession>
<dbReference type="InterPro" id="IPR003599">
    <property type="entry name" value="Ig_sub"/>
</dbReference>
<keyword evidence="6 22" id="KW-0732">Signal</keyword>
<dbReference type="GO" id="GO:0001501">
    <property type="term" value="P:skeletal system development"/>
    <property type="evidence" value="ECO:0007669"/>
    <property type="project" value="TreeGrafter"/>
</dbReference>
<evidence type="ECO:0000256" key="20">
    <source>
        <dbReference type="PROSITE-ProRule" id="PRU01087"/>
    </source>
</evidence>
<feature type="transmembrane region" description="Helical" evidence="21">
    <location>
        <begin position="263"/>
        <end position="282"/>
    </location>
</feature>
<dbReference type="CDD" id="cd05877">
    <property type="entry name" value="Ig_LP_like"/>
    <property type="match status" value="1"/>
</dbReference>
<dbReference type="CDD" id="cd03519">
    <property type="entry name" value="Link_domain_HAPLN_module_2"/>
    <property type="match status" value="1"/>
</dbReference>
<dbReference type="GO" id="GO:0005540">
    <property type="term" value="F:hyaluronic acid binding"/>
    <property type="evidence" value="ECO:0007669"/>
    <property type="project" value="UniProtKB-KW"/>
</dbReference>
<protein>
    <recommendedName>
        <fullName evidence="17">Hyaluronan and proteoglycan link protein 4</fullName>
    </recommendedName>
    <alternativeName>
        <fullName evidence="18">Brain link protein 2</fullName>
    </alternativeName>
</protein>
<evidence type="ECO:0000256" key="18">
    <source>
        <dbReference type="ARBA" id="ARBA00082812"/>
    </source>
</evidence>
<feature type="chain" id="PRO_5019742553" description="Hyaluronan and proteoglycan link protein 4" evidence="22">
    <location>
        <begin position="24"/>
        <end position="874"/>
    </location>
</feature>
<dbReference type="PANTHER" id="PTHR22804:SF11">
    <property type="entry name" value="HYALURONAN AND PROTEOGLYCAN LINK PROTEIN 4"/>
    <property type="match status" value="1"/>
</dbReference>
<dbReference type="EMBL" id="QBIY01012644">
    <property type="protein sequence ID" value="RXN20404.1"/>
    <property type="molecule type" value="Genomic_DNA"/>
</dbReference>
<dbReference type="Proteomes" id="UP000290572">
    <property type="component" value="Unassembled WGS sequence"/>
</dbReference>
<evidence type="ECO:0000256" key="12">
    <source>
        <dbReference type="ARBA" id="ARBA00023290"/>
    </source>
</evidence>
<evidence type="ECO:0000256" key="13">
    <source>
        <dbReference type="ARBA" id="ARBA00023319"/>
    </source>
</evidence>
<dbReference type="SUPFAM" id="SSF56436">
    <property type="entry name" value="C-type lectin-like"/>
    <property type="match status" value="2"/>
</dbReference>
<dbReference type="AlphaFoldDB" id="A0A498MM10"/>
<dbReference type="InterPro" id="IPR047195">
    <property type="entry name" value="TM6SF1-like"/>
</dbReference>
<gene>
    <name evidence="26" type="ORF">ROHU_024954</name>
</gene>
<dbReference type="InterPro" id="IPR059044">
    <property type="entry name" value="TM_Tm6sf1/2"/>
</dbReference>
<keyword evidence="9 20" id="KW-0472">Membrane</keyword>
<evidence type="ECO:0000256" key="1">
    <source>
        <dbReference type="ARBA" id="ARBA00004127"/>
    </source>
</evidence>
<evidence type="ECO:0000259" key="24">
    <source>
        <dbReference type="PROSITE" id="PS50963"/>
    </source>
</evidence>
<evidence type="ECO:0000256" key="7">
    <source>
        <dbReference type="ARBA" id="ARBA00022737"/>
    </source>
</evidence>
<evidence type="ECO:0000256" key="2">
    <source>
        <dbReference type="ARBA" id="ARBA00004498"/>
    </source>
</evidence>
<evidence type="ECO:0000256" key="11">
    <source>
        <dbReference type="ARBA" id="ARBA00023180"/>
    </source>
</evidence>
<dbReference type="PROSITE" id="PS50835">
    <property type="entry name" value="IG_LIKE"/>
    <property type="match status" value="1"/>
</dbReference>
<evidence type="ECO:0000313" key="27">
    <source>
        <dbReference type="Proteomes" id="UP000290572"/>
    </source>
</evidence>
<dbReference type="InterPro" id="IPR050691">
    <property type="entry name" value="Hyaluronan_bind_Proteoglycan"/>
</dbReference>
<evidence type="ECO:0000256" key="9">
    <source>
        <dbReference type="ARBA" id="ARBA00023136"/>
    </source>
</evidence>
<keyword evidence="10 19" id="KW-1015">Disulfide bond</keyword>
<dbReference type="InterPro" id="IPR013106">
    <property type="entry name" value="Ig_V-set"/>
</dbReference>
<dbReference type="GO" id="GO:0010001">
    <property type="term" value="P:glial cell differentiation"/>
    <property type="evidence" value="ECO:0007669"/>
    <property type="project" value="TreeGrafter"/>
</dbReference>
<evidence type="ECO:0000256" key="14">
    <source>
        <dbReference type="ARBA" id="ARBA00034760"/>
    </source>
</evidence>
<dbReference type="PANTHER" id="PTHR22804">
    <property type="entry name" value="AGGRECAN/VERSICAN PROTEOGLYCAN"/>
    <property type="match status" value="1"/>
</dbReference>
<dbReference type="PROSITE" id="PS51751">
    <property type="entry name" value="EXPERA"/>
    <property type="match status" value="1"/>
</dbReference>
<dbReference type="InterPro" id="IPR036179">
    <property type="entry name" value="Ig-like_dom_sf"/>
</dbReference>
<dbReference type="InterPro" id="IPR007110">
    <property type="entry name" value="Ig-like_dom"/>
</dbReference>
<evidence type="ECO:0000256" key="17">
    <source>
        <dbReference type="ARBA" id="ARBA00069067"/>
    </source>
</evidence>
<feature type="domain" description="EXPERA" evidence="25">
    <location>
        <begin position="291"/>
        <end position="416"/>
    </location>
</feature>
<feature type="signal peptide" evidence="22">
    <location>
        <begin position="1"/>
        <end position="23"/>
    </location>
</feature>
<dbReference type="PRINTS" id="PR01265">
    <property type="entry name" value="LINKMODULE"/>
</dbReference>
<feature type="disulfide bond" evidence="19">
    <location>
        <begin position="802"/>
        <end position="823"/>
    </location>
</feature>
<dbReference type="GO" id="GO:0002052">
    <property type="term" value="P:positive regulation of neuroblast proliferation"/>
    <property type="evidence" value="ECO:0007669"/>
    <property type="project" value="TreeGrafter"/>
</dbReference>
<dbReference type="SMART" id="SM00445">
    <property type="entry name" value="LINK"/>
    <property type="match status" value="2"/>
</dbReference>
<dbReference type="Pfam" id="PF26083">
    <property type="entry name" value="TM_Tm6sf2"/>
    <property type="match status" value="1"/>
</dbReference>
<keyword evidence="13" id="KW-0393">Immunoglobulin domain</keyword>
<dbReference type="Gene3D" id="2.60.40.10">
    <property type="entry name" value="Immunoglobulins"/>
    <property type="match status" value="1"/>
</dbReference>
<dbReference type="GO" id="GO:0072534">
    <property type="term" value="C:perineuronal net"/>
    <property type="evidence" value="ECO:0007669"/>
    <property type="project" value="TreeGrafter"/>
</dbReference>
<organism evidence="26 27">
    <name type="scientific">Labeo rohita</name>
    <name type="common">Indian major carp</name>
    <name type="synonym">Cyprinus rohita</name>
    <dbReference type="NCBI Taxonomy" id="84645"/>
    <lineage>
        <taxon>Eukaryota</taxon>
        <taxon>Metazoa</taxon>
        <taxon>Chordata</taxon>
        <taxon>Craniata</taxon>
        <taxon>Vertebrata</taxon>
        <taxon>Euteleostomi</taxon>
        <taxon>Actinopterygii</taxon>
        <taxon>Neopterygii</taxon>
        <taxon>Teleostei</taxon>
        <taxon>Ostariophysi</taxon>
        <taxon>Cypriniformes</taxon>
        <taxon>Cyprinidae</taxon>
        <taxon>Labeoninae</taxon>
        <taxon>Labeonini</taxon>
        <taxon>Labeo</taxon>
    </lineage>
</organism>
<evidence type="ECO:0000256" key="19">
    <source>
        <dbReference type="PROSITE-ProRule" id="PRU00323"/>
    </source>
</evidence>
<feature type="transmembrane region" description="Helical" evidence="21">
    <location>
        <begin position="370"/>
        <end position="390"/>
    </location>
</feature>
<proteinExistence type="evidence at protein level"/>
<evidence type="ECO:0000256" key="6">
    <source>
        <dbReference type="ARBA" id="ARBA00022729"/>
    </source>
</evidence>
<dbReference type="STRING" id="84645.A0A498MM10"/>
<comment type="function">
    <text evidence="16">Essential for the proper localization of brevican (BCAN), mainly as a perineuronal nets (PNNs)-type deposition in the brainstem and cerebellum thereby playing a key role in the formation and structural organization of PNNs. Contributes to the formation and transmission of inhibitory GABAergic synapses between Purkinje cells and deep cerebellar nuclei neurons.</text>
</comment>
<evidence type="ECO:0000256" key="3">
    <source>
        <dbReference type="ARBA" id="ARBA00022525"/>
    </source>
</evidence>
<keyword evidence="27" id="KW-1185">Reference proteome</keyword>
<dbReference type="SMART" id="SM00406">
    <property type="entry name" value="IGv"/>
    <property type="match status" value="1"/>
</dbReference>
<keyword evidence="7" id="KW-0677">Repeat</keyword>
<evidence type="ECO:0000256" key="15">
    <source>
        <dbReference type="ARBA" id="ARBA00038272"/>
    </source>
</evidence>
<dbReference type="InterPro" id="IPR016186">
    <property type="entry name" value="C-type_lectin-like/link_sf"/>
</dbReference>
<keyword evidence="3" id="KW-0964">Secreted</keyword>
<evidence type="ECO:0000259" key="25">
    <source>
        <dbReference type="PROSITE" id="PS51751"/>
    </source>
</evidence>
<dbReference type="PROSITE" id="PS50963">
    <property type="entry name" value="LINK_2"/>
    <property type="match status" value="2"/>
</dbReference>
<keyword evidence="5 20" id="KW-0812">Transmembrane</keyword>
<dbReference type="GO" id="GO:0005615">
    <property type="term" value="C:extracellular space"/>
    <property type="evidence" value="ECO:0007669"/>
    <property type="project" value="TreeGrafter"/>
</dbReference>
<dbReference type="Gene3D" id="3.10.100.10">
    <property type="entry name" value="Mannose-Binding Protein A, subunit A"/>
    <property type="match status" value="2"/>
</dbReference>
<evidence type="ECO:0000256" key="16">
    <source>
        <dbReference type="ARBA" id="ARBA00057003"/>
    </source>
</evidence>
<comment type="similarity">
    <text evidence="15">Belongs to the HAPLN family.</text>
</comment>
<feature type="transmembrane region" description="Helical" evidence="21">
    <location>
        <begin position="442"/>
        <end position="464"/>
    </location>
</feature>
<evidence type="ECO:0000313" key="26">
    <source>
        <dbReference type="EMBL" id="RXN20404.1"/>
    </source>
</evidence>
<keyword evidence="11" id="KW-0325">Glycoprotein</keyword>
<dbReference type="Pfam" id="PF00193">
    <property type="entry name" value="Xlink"/>
    <property type="match status" value="2"/>
</dbReference>
<keyword evidence="12" id="KW-0373">Hyaluronic acid</keyword>
<evidence type="ECO:0000256" key="8">
    <source>
        <dbReference type="ARBA" id="ARBA00022989"/>
    </source>
</evidence>
<evidence type="ECO:0000256" key="4">
    <source>
        <dbReference type="ARBA" id="ARBA00022530"/>
    </source>
</evidence>
<evidence type="ECO:0007829" key="28">
    <source>
        <dbReference type="PeptideAtlas" id="A0A498MM10"/>
    </source>
</evidence>
<feature type="domain" description="Link" evidence="24">
    <location>
        <begin position="757"/>
        <end position="849"/>
    </location>
</feature>
<evidence type="ECO:0000256" key="10">
    <source>
        <dbReference type="ARBA" id="ARBA00023157"/>
    </source>
</evidence>
<dbReference type="SMART" id="SM00409">
    <property type="entry name" value="IG"/>
    <property type="match status" value="1"/>
</dbReference>
<dbReference type="GO" id="GO:0007417">
    <property type="term" value="P:central nervous system development"/>
    <property type="evidence" value="ECO:0007669"/>
    <property type="project" value="TreeGrafter"/>
</dbReference>
<comment type="caution">
    <text evidence="26">The sequence shown here is derived from an EMBL/GenBank/DDBJ whole genome shotgun (WGS) entry which is preliminary data.</text>
</comment>
<dbReference type="SUPFAM" id="SSF56399">
    <property type="entry name" value="ADP-ribosylation"/>
    <property type="match status" value="1"/>
</dbReference>
<dbReference type="SMART" id="SM00408">
    <property type="entry name" value="IGc2"/>
    <property type="match status" value="1"/>
</dbReference>
<dbReference type="GO" id="GO:0045202">
    <property type="term" value="C:synapse"/>
    <property type="evidence" value="ECO:0007669"/>
    <property type="project" value="TreeGrafter"/>
</dbReference>
<evidence type="ECO:0000256" key="21">
    <source>
        <dbReference type="SAM" id="Phobius"/>
    </source>
</evidence>
<dbReference type="InterPro" id="IPR003598">
    <property type="entry name" value="Ig_sub2"/>
</dbReference>
<dbReference type="CDD" id="cd21106">
    <property type="entry name" value="TM6SF1-like"/>
    <property type="match status" value="1"/>
</dbReference>
<dbReference type="Pfam" id="PF07686">
    <property type="entry name" value="V-set"/>
    <property type="match status" value="1"/>
</dbReference>
<reference evidence="26 27" key="1">
    <citation type="submission" date="2018-03" db="EMBL/GenBank/DDBJ databases">
        <title>Draft genome sequence of Rohu Carp (Labeo rohita).</title>
        <authorList>
            <person name="Das P."/>
            <person name="Kushwaha B."/>
            <person name="Joshi C.G."/>
            <person name="Kumar D."/>
            <person name="Nagpure N.S."/>
            <person name="Sahoo L."/>
            <person name="Das S.P."/>
            <person name="Bit A."/>
            <person name="Patnaik S."/>
            <person name="Meher P.K."/>
            <person name="Jayasankar P."/>
            <person name="Koringa P.G."/>
            <person name="Patel N.V."/>
            <person name="Hinsu A.T."/>
            <person name="Kumar R."/>
            <person name="Pandey M."/>
            <person name="Agarwal S."/>
            <person name="Srivastava S."/>
            <person name="Singh M."/>
            <person name="Iquebal M.A."/>
            <person name="Jaiswal S."/>
            <person name="Angadi U.B."/>
            <person name="Kumar N."/>
            <person name="Raza M."/>
            <person name="Shah T.M."/>
            <person name="Rai A."/>
            <person name="Jena J.K."/>
        </authorList>
    </citation>
    <scope>NUCLEOTIDE SEQUENCE [LARGE SCALE GENOMIC DNA]</scope>
    <source>
        <strain evidence="26">DASCIFA01</strain>
        <tissue evidence="26">Testis</tissue>
    </source>
</reference>
<feature type="domain" description="Link" evidence="24">
    <location>
        <begin position="657"/>
        <end position="752"/>
    </location>
</feature>